<dbReference type="SMART" id="SM00433">
    <property type="entry name" value="TOP2c"/>
    <property type="match status" value="1"/>
</dbReference>
<keyword evidence="14" id="KW-1185">Reference proteome</keyword>
<dbReference type="InterPro" id="IPR013759">
    <property type="entry name" value="Topo_IIA_B_C"/>
</dbReference>
<dbReference type="CDD" id="cd00822">
    <property type="entry name" value="TopoII_Trans_DNA_gyrase"/>
    <property type="match status" value="1"/>
</dbReference>
<keyword evidence="6" id="KW-0547">Nucleotide-binding</keyword>
<protein>
    <recommendedName>
        <fullName evidence="4">DNA topoisomerase (ATP-hydrolyzing)</fullName>
        <ecNumber evidence="4">5.6.2.2</ecNumber>
    </recommendedName>
</protein>
<name>A0A4Z0HGS1_9ACTN</name>
<keyword evidence="7" id="KW-0067">ATP-binding</keyword>
<comment type="caution">
    <text evidence="13">The sequence shown here is derived from an EMBL/GenBank/DDBJ whole genome shotgun (WGS) entry which is preliminary data.</text>
</comment>
<keyword evidence="9" id="KW-0799">Topoisomerase</keyword>
<sequence length="710" mass="77407">MTADTSVPSTALLTGADRGGSNYTARHLLVLEGLEAVRKRPGMYIGSTDSRGLMHCLWEIIDNSVDEALGGYCDHIEVILHEDGSVEVRDNGRGIPVDVEPKTGLSGVEVVMTKLHAGGKFGGGSYAASGGLHGVGASVVNALSARLDVEVDRDGKTHTISFRRGVPGIFTESGPDAPFDPANGLLKGKRVPKTRTGTRVRYWADRQIFLKDAKLSLETLHARARQTAFLVPGLTLVVRDERGLGGADGQEGPTEETFRFDGGISEFCEYLAQDKAVCDVLRLTGQGTFKETVPVLDDRGHMTPTEVTRELGVDIALRWGTGYDSTLRSFVNIIATPKGGTHVAGFERAVAKTVNEVLRATKLLRVAEDDVVKDDAMEGLTAVVTVRLAEPQFEGQTKEVLGTSAASRIVANVVAKELKAFLTSTKRDAKQQARAVLEKVVAAARTRIAARQHKEAQRRKTALESSSLPAKLADCRSDDVERSELFIVEGDSALGTAKLARNSEFQALLPIRGKILNVQKSSVSDMLKNAECGAIIQVIGAGSGRTFDIDQARYGKVIFLADADVDGAHIRCLLLTLFQRYMRPMVEQGRVFSAVPPLHRIELTHPKKGQDKYIYTYSDGELQETLRALDRKNVRYKDGIQRYKGLGEMDADQLAETTMDPRHRTLRRINIGDLEAAERAFDLLMGNEVAPRKEFITNSAATLDRSRIDA</sequence>
<dbReference type="PANTHER" id="PTHR45866:SF1">
    <property type="entry name" value="DNA GYRASE SUBUNIT B, MITOCHONDRIAL"/>
    <property type="match status" value="1"/>
</dbReference>
<dbReference type="GO" id="GO:0005524">
    <property type="term" value="F:ATP binding"/>
    <property type="evidence" value="ECO:0007669"/>
    <property type="project" value="UniProtKB-KW"/>
</dbReference>
<evidence type="ECO:0000313" key="14">
    <source>
        <dbReference type="Proteomes" id="UP000297948"/>
    </source>
</evidence>
<keyword evidence="11 13" id="KW-0413">Isomerase</keyword>
<dbReference type="InterPro" id="IPR036890">
    <property type="entry name" value="HATPase_C_sf"/>
</dbReference>
<dbReference type="GO" id="GO:0003677">
    <property type="term" value="F:DNA binding"/>
    <property type="evidence" value="ECO:0007669"/>
    <property type="project" value="UniProtKB-KW"/>
</dbReference>
<evidence type="ECO:0000256" key="1">
    <source>
        <dbReference type="ARBA" id="ARBA00000185"/>
    </source>
</evidence>
<dbReference type="InterPro" id="IPR020568">
    <property type="entry name" value="Ribosomal_Su5_D2-typ_SF"/>
</dbReference>
<dbReference type="InterPro" id="IPR013760">
    <property type="entry name" value="Topo_IIA-like_dom_sf"/>
</dbReference>
<keyword evidence="10" id="KW-0238">DNA-binding</keyword>
<dbReference type="RefSeq" id="WP_135337601.1">
    <property type="nucleotide sequence ID" value="NZ_JBHLTX010000025.1"/>
</dbReference>
<dbReference type="OrthoDB" id="9802808at2"/>
<dbReference type="SMART" id="SM00387">
    <property type="entry name" value="HATPase_c"/>
    <property type="match status" value="1"/>
</dbReference>
<dbReference type="InterPro" id="IPR018522">
    <property type="entry name" value="TopoIIA_CS"/>
</dbReference>
<organism evidence="13 14">
    <name type="scientific">Streptomyces palmae</name>
    <dbReference type="NCBI Taxonomy" id="1701085"/>
    <lineage>
        <taxon>Bacteria</taxon>
        <taxon>Bacillati</taxon>
        <taxon>Actinomycetota</taxon>
        <taxon>Actinomycetes</taxon>
        <taxon>Kitasatosporales</taxon>
        <taxon>Streptomycetaceae</taxon>
        <taxon>Streptomyces</taxon>
    </lineage>
</organism>
<gene>
    <name evidence="13" type="ORF">E4099_04450</name>
</gene>
<dbReference type="Gene3D" id="3.40.50.670">
    <property type="match status" value="1"/>
</dbReference>
<evidence type="ECO:0000256" key="4">
    <source>
        <dbReference type="ARBA" id="ARBA00012895"/>
    </source>
</evidence>
<dbReference type="InterPro" id="IPR013506">
    <property type="entry name" value="Topo_IIA_bsu_dom2"/>
</dbReference>
<dbReference type="InterPro" id="IPR002288">
    <property type="entry name" value="DNA_gyrase_B_C"/>
</dbReference>
<comment type="catalytic activity">
    <reaction evidence="1">
        <text>ATP-dependent breakage, passage and rejoining of double-stranded DNA.</text>
        <dbReference type="EC" id="5.6.2.2"/>
    </reaction>
</comment>
<evidence type="ECO:0000256" key="2">
    <source>
        <dbReference type="ARBA" id="ARBA00001946"/>
    </source>
</evidence>
<evidence type="ECO:0000259" key="12">
    <source>
        <dbReference type="PROSITE" id="PS50880"/>
    </source>
</evidence>
<dbReference type="EC" id="5.6.2.2" evidence="4"/>
<keyword evidence="5" id="KW-0479">Metal-binding</keyword>
<dbReference type="SUPFAM" id="SSF56719">
    <property type="entry name" value="Type II DNA topoisomerase"/>
    <property type="match status" value="1"/>
</dbReference>
<dbReference type="SUPFAM" id="SSF55874">
    <property type="entry name" value="ATPase domain of HSP90 chaperone/DNA topoisomerase II/histidine kinase"/>
    <property type="match status" value="1"/>
</dbReference>
<dbReference type="Proteomes" id="UP000297948">
    <property type="component" value="Unassembled WGS sequence"/>
</dbReference>
<feature type="domain" description="Toprim" evidence="12">
    <location>
        <begin position="483"/>
        <end position="597"/>
    </location>
</feature>
<dbReference type="GO" id="GO:0046872">
    <property type="term" value="F:metal ion binding"/>
    <property type="evidence" value="ECO:0007669"/>
    <property type="project" value="UniProtKB-KW"/>
</dbReference>
<dbReference type="SUPFAM" id="SSF54211">
    <property type="entry name" value="Ribosomal protein S5 domain 2-like"/>
    <property type="match status" value="1"/>
</dbReference>
<comment type="similarity">
    <text evidence="3">Belongs to the type II topoisomerase GyrB family.</text>
</comment>
<evidence type="ECO:0000256" key="10">
    <source>
        <dbReference type="ARBA" id="ARBA00023125"/>
    </source>
</evidence>
<dbReference type="EMBL" id="SRID01000022">
    <property type="protein sequence ID" value="TGB16907.1"/>
    <property type="molecule type" value="Genomic_DNA"/>
</dbReference>
<proteinExistence type="inferred from homology"/>
<dbReference type="NCBIfam" id="NF004189">
    <property type="entry name" value="PRK05644.1"/>
    <property type="match status" value="1"/>
</dbReference>
<dbReference type="CDD" id="cd16928">
    <property type="entry name" value="HATPase_GyrB-like"/>
    <property type="match status" value="1"/>
</dbReference>
<dbReference type="FunFam" id="3.40.50.670:FF:000002">
    <property type="entry name" value="DNA gyrase subunit B"/>
    <property type="match status" value="1"/>
</dbReference>
<dbReference type="InterPro" id="IPR000565">
    <property type="entry name" value="Topo_IIA_B"/>
</dbReference>
<dbReference type="Pfam" id="PF00986">
    <property type="entry name" value="DNA_gyraseB_C"/>
    <property type="match status" value="1"/>
</dbReference>
<evidence type="ECO:0000256" key="5">
    <source>
        <dbReference type="ARBA" id="ARBA00022723"/>
    </source>
</evidence>
<dbReference type="PANTHER" id="PTHR45866">
    <property type="entry name" value="DNA GYRASE/TOPOISOMERASE SUBUNIT B"/>
    <property type="match status" value="1"/>
</dbReference>
<dbReference type="PROSITE" id="PS00177">
    <property type="entry name" value="TOPOISOMERASE_II"/>
    <property type="match status" value="1"/>
</dbReference>
<dbReference type="GO" id="GO:0006265">
    <property type="term" value="P:DNA topological change"/>
    <property type="evidence" value="ECO:0007669"/>
    <property type="project" value="InterPro"/>
</dbReference>
<comment type="cofactor">
    <cofactor evidence="2">
        <name>Mg(2+)</name>
        <dbReference type="ChEBI" id="CHEBI:18420"/>
    </cofactor>
</comment>
<dbReference type="PRINTS" id="PR00418">
    <property type="entry name" value="TPI2FAMILY"/>
</dbReference>
<dbReference type="Gene3D" id="3.30.230.10">
    <property type="match status" value="1"/>
</dbReference>
<accession>A0A4Z0HGS1</accession>
<evidence type="ECO:0000256" key="11">
    <source>
        <dbReference type="ARBA" id="ARBA00023235"/>
    </source>
</evidence>
<dbReference type="InterPro" id="IPR014721">
    <property type="entry name" value="Ribsml_uS5_D2-typ_fold_subgr"/>
</dbReference>
<dbReference type="InterPro" id="IPR001241">
    <property type="entry name" value="Topo_IIA"/>
</dbReference>
<evidence type="ECO:0000256" key="8">
    <source>
        <dbReference type="ARBA" id="ARBA00022842"/>
    </source>
</evidence>
<dbReference type="InterPro" id="IPR006171">
    <property type="entry name" value="TOPRIM_dom"/>
</dbReference>
<evidence type="ECO:0000256" key="3">
    <source>
        <dbReference type="ARBA" id="ARBA00010708"/>
    </source>
</evidence>
<dbReference type="Pfam" id="PF00204">
    <property type="entry name" value="DNA_gyraseB"/>
    <property type="match status" value="1"/>
</dbReference>
<dbReference type="Pfam" id="PF01751">
    <property type="entry name" value="Toprim"/>
    <property type="match status" value="1"/>
</dbReference>
<evidence type="ECO:0000256" key="9">
    <source>
        <dbReference type="ARBA" id="ARBA00023029"/>
    </source>
</evidence>
<dbReference type="PRINTS" id="PR01159">
    <property type="entry name" value="DNAGYRASEB"/>
</dbReference>
<dbReference type="AlphaFoldDB" id="A0A4Z0HGS1"/>
<evidence type="ECO:0000256" key="6">
    <source>
        <dbReference type="ARBA" id="ARBA00022741"/>
    </source>
</evidence>
<dbReference type="FunFam" id="3.30.565.10:FF:000088">
    <property type="entry name" value="DNA topoisomerase (ATP-hydrolyzing)"/>
    <property type="match status" value="1"/>
</dbReference>
<reference evidence="13 14" key="1">
    <citation type="submission" date="2019-03" db="EMBL/GenBank/DDBJ databases">
        <authorList>
            <person name="Gonzalez-Pimentel J.L."/>
        </authorList>
    </citation>
    <scope>NUCLEOTIDE SEQUENCE [LARGE SCALE GENOMIC DNA]</scope>
    <source>
        <strain evidence="13 14">JCM 31289</strain>
    </source>
</reference>
<dbReference type="Pfam" id="PF02518">
    <property type="entry name" value="HATPase_c"/>
    <property type="match status" value="1"/>
</dbReference>
<dbReference type="GO" id="GO:0034335">
    <property type="term" value="F:DNA negative supercoiling activity"/>
    <property type="evidence" value="ECO:0007669"/>
    <property type="project" value="UniProtKB-ARBA"/>
</dbReference>
<evidence type="ECO:0000313" key="13">
    <source>
        <dbReference type="EMBL" id="TGB16907.1"/>
    </source>
</evidence>
<dbReference type="PROSITE" id="PS50880">
    <property type="entry name" value="TOPRIM"/>
    <property type="match status" value="1"/>
</dbReference>
<dbReference type="InterPro" id="IPR003594">
    <property type="entry name" value="HATPase_dom"/>
</dbReference>
<dbReference type="Gene3D" id="3.30.565.10">
    <property type="entry name" value="Histidine kinase-like ATPase, C-terminal domain"/>
    <property type="match status" value="1"/>
</dbReference>
<keyword evidence="8" id="KW-0460">Magnesium</keyword>
<evidence type="ECO:0000256" key="7">
    <source>
        <dbReference type="ARBA" id="ARBA00022840"/>
    </source>
</evidence>